<keyword evidence="13" id="KW-1185">Reference proteome</keyword>
<dbReference type="EMBL" id="FQWZ01000005">
    <property type="protein sequence ID" value="SHH06786.1"/>
    <property type="molecule type" value="Genomic_DNA"/>
</dbReference>
<dbReference type="InterPro" id="IPR011919">
    <property type="entry name" value="Cell_div_ZipA"/>
</dbReference>
<proteinExistence type="inferred from homology"/>
<evidence type="ECO:0000313" key="12">
    <source>
        <dbReference type="EMBL" id="SHH06786.1"/>
    </source>
</evidence>
<dbReference type="InterPro" id="IPR036765">
    <property type="entry name" value="ZipA_FtsZ-bd_C_sf"/>
</dbReference>
<keyword evidence="2 9" id="KW-0997">Cell inner membrane</keyword>
<feature type="compositionally biased region" description="Low complexity" evidence="10">
    <location>
        <begin position="104"/>
        <end position="116"/>
    </location>
</feature>
<comment type="similarity">
    <text evidence="8">Belongs to the ZipA family.</text>
</comment>
<feature type="region of interest" description="Disordered" evidence="10">
    <location>
        <begin position="28"/>
        <end position="173"/>
    </location>
</feature>
<dbReference type="SMART" id="SM00771">
    <property type="entry name" value="ZipA_C"/>
    <property type="match status" value="1"/>
</dbReference>
<keyword evidence="5" id="KW-1133">Transmembrane helix</keyword>
<dbReference type="Proteomes" id="UP000199758">
    <property type="component" value="Unassembled WGS sequence"/>
</dbReference>
<dbReference type="Gene3D" id="3.30.1400.10">
    <property type="entry name" value="ZipA, C-terminal FtsZ-binding domain"/>
    <property type="match status" value="1"/>
</dbReference>
<dbReference type="InterPro" id="IPR007449">
    <property type="entry name" value="ZipA_FtsZ-bd_C"/>
</dbReference>
<feature type="compositionally biased region" description="Basic and acidic residues" evidence="10">
    <location>
        <begin position="81"/>
        <end position="90"/>
    </location>
</feature>
<dbReference type="SUPFAM" id="SSF64383">
    <property type="entry name" value="Cell-division protein ZipA, C-terminal domain"/>
    <property type="match status" value="1"/>
</dbReference>
<keyword evidence="3 8" id="KW-0132">Cell division</keyword>
<protein>
    <recommendedName>
        <fullName evidence="8">Cell division protein ZipA</fullName>
    </recommendedName>
</protein>
<dbReference type="PANTHER" id="PTHR38685:SF1">
    <property type="entry name" value="CELL DIVISION PROTEIN ZIPA"/>
    <property type="match status" value="1"/>
</dbReference>
<evidence type="ECO:0000256" key="2">
    <source>
        <dbReference type="ARBA" id="ARBA00022519"/>
    </source>
</evidence>
<comment type="function">
    <text evidence="8">Essential cell division protein that stabilizes the FtsZ protofilaments by cross-linking them and that serves as a cytoplasmic membrane anchor for the Z ring. Also required for the recruitment to the septal ring of downstream cell division proteins.</text>
</comment>
<evidence type="ECO:0000256" key="6">
    <source>
        <dbReference type="ARBA" id="ARBA00023136"/>
    </source>
</evidence>
<dbReference type="GO" id="GO:0000917">
    <property type="term" value="P:division septum assembly"/>
    <property type="evidence" value="ECO:0007669"/>
    <property type="project" value="TreeGrafter"/>
</dbReference>
<dbReference type="PANTHER" id="PTHR38685">
    <property type="entry name" value="CELL DIVISION PROTEIN ZIPA"/>
    <property type="match status" value="1"/>
</dbReference>
<dbReference type="Pfam" id="PF04354">
    <property type="entry name" value="ZipA_C"/>
    <property type="match status" value="1"/>
</dbReference>
<keyword evidence="4 9" id="KW-0812">Transmembrane</keyword>
<keyword evidence="6 9" id="KW-0472">Membrane</keyword>
<sequence>MSALQWALLILSVVIVVAVVVISRRDRDADPLPRRAAKPRPADAEAPPSRTSAEPVREQLDIFDDAPVDDIGPAESVSEPRPARRSEPAHDAAPLLRPSIKPVAAEPTSPSAAPASIVDPTLDPLTGKQYDEFGVGRPRRRTAPLLDATPSGADPAAAAPANESTPSDVAPPVSVPAWVRSAPSATPAAAGTAAPLPPPVEQKIVALLIVERNGGVITGNKLHSALAAQGLVFGAKQIYHRLARNESVFAVASLTKPGVLLPAEATQFSTPGLSAFMVLPGPVKPLNALHDMLATTQALARALNAEVYDSKKQPLSSETMRALQADVEAWARAAQV</sequence>
<evidence type="ECO:0000256" key="1">
    <source>
        <dbReference type="ARBA" id="ARBA00022475"/>
    </source>
</evidence>
<accession>A0A1M5PYP8</accession>
<keyword evidence="7 8" id="KW-0131">Cell cycle</keyword>
<dbReference type="STRING" id="490188.SAMN04488068_2391"/>
<dbReference type="GO" id="GO:0005886">
    <property type="term" value="C:plasma membrane"/>
    <property type="evidence" value="ECO:0007669"/>
    <property type="project" value="UniProtKB-SubCell"/>
</dbReference>
<organism evidence="12 13">
    <name type="scientific">Hydrocarboniphaga daqingensis</name>
    <dbReference type="NCBI Taxonomy" id="490188"/>
    <lineage>
        <taxon>Bacteria</taxon>
        <taxon>Pseudomonadati</taxon>
        <taxon>Pseudomonadota</taxon>
        <taxon>Gammaproteobacteria</taxon>
        <taxon>Nevskiales</taxon>
        <taxon>Nevskiaceae</taxon>
        <taxon>Hydrocarboniphaga</taxon>
    </lineage>
</organism>
<evidence type="ECO:0000256" key="10">
    <source>
        <dbReference type="SAM" id="MobiDB-lite"/>
    </source>
</evidence>
<evidence type="ECO:0000313" key="13">
    <source>
        <dbReference type="Proteomes" id="UP000199758"/>
    </source>
</evidence>
<name>A0A1M5PYP8_9GAMM</name>
<feature type="domain" description="ZipA C-terminal FtsZ-binding" evidence="11">
    <location>
        <begin position="201"/>
        <end position="327"/>
    </location>
</feature>
<dbReference type="RefSeq" id="WP_072897876.1">
    <property type="nucleotide sequence ID" value="NZ_FQWZ01000005.1"/>
</dbReference>
<evidence type="ECO:0000256" key="3">
    <source>
        <dbReference type="ARBA" id="ARBA00022618"/>
    </source>
</evidence>
<feature type="compositionally biased region" description="Low complexity" evidence="10">
    <location>
        <begin position="148"/>
        <end position="173"/>
    </location>
</feature>
<comment type="subcellular location">
    <subcellularLocation>
        <location evidence="9">Cell inner membrane</location>
        <topology evidence="9">Single-pass type I membrane protein</topology>
    </subcellularLocation>
</comment>
<evidence type="ECO:0000259" key="11">
    <source>
        <dbReference type="SMART" id="SM00771"/>
    </source>
</evidence>
<gene>
    <name evidence="12" type="ORF">SAMN04488068_2391</name>
</gene>
<evidence type="ECO:0000256" key="4">
    <source>
        <dbReference type="ARBA" id="ARBA00022692"/>
    </source>
</evidence>
<evidence type="ECO:0000256" key="8">
    <source>
        <dbReference type="RuleBase" id="RU003612"/>
    </source>
</evidence>
<dbReference type="GO" id="GO:0032153">
    <property type="term" value="C:cell division site"/>
    <property type="evidence" value="ECO:0007669"/>
    <property type="project" value="TreeGrafter"/>
</dbReference>
<dbReference type="AlphaFoldDB" id="A0A1M5PYP8"/>
<reference evidence="12 13" key="1">
    <citation type="submission" date="2016-11" db="EMBL/GenBank/DDBJ databases">
        <authorList>
            <person name="Jaros S."/>
            <person name="Januszkiewicz K."/>
            <person name="Wedrychowicz H."/>
        </authorList>
    </citation>
    <scope>NUCLEOTIDE SEQUENCE [LARGE SCALE GENOMIC DNA]</scope>
    <source>
        <strain evidence="12 13">CGMCC 1.7049</strain>
    </source>
</reference>
<keyword evidence="1 9" id="KW-1003">Cell membrane</keyword>
<evidence type="ECO:0000256" key="7">
    <source>
        <dbReference type="ARBA" id="ARBA00023306"/>
    </source>
</evidence>
<evidence type="ECO:0000256" key="9">
    <source>
        <dbReference type="RuleBase" id="RU003613"/>
    </source>
</evidence>
<evidence type="ECO:0000256" key="5">
    <source>
        <dbReference type="ARBA" id="ARBA00022989"/>
    </source>
</evidence>